<dbReference type="VEuPathDB" id="FungiDB:I7I50_05962"/>
<dbReference type="EMBL" id="GG663394">
    <property type="protein sequence ID" value="EEH02569.1"/>
    <property type="molecule type" value="Genomic_DNA"/>
</dbReference>
<dbReference type="HOGENOM" id="CLU_2108342_0_0_1"/>
<protein>
    <submittedName>
        <fullName evidence="2">Uncharacterized protein</fullName>
    </submittedName>
</protein>
<name>C0P1B0_AJECG</name>
<keyword evidence="3" id="KW-1185">Reference proteome</keyword>
<dbReference type="Proteomes" id="UP000001631">
    <property type="component" value="Unassembled WGS sequence"/>
</dbReference>
<dbReference type="RefSeq" id="XP_045283050.1">
    <property type="nucleotide sequence ID" value="XM_045436239.1"/>
</dbReference>
<dbReference type="GeneID" id="69042206"/>
<dbReference type="InParanoid" id="C0P1B0"/>
<gene>
    <name evidence="2" type="ORF">HCBG_09190</name>
</gene>
<organism evidence="2 3">
    <name type="scientific">Ajellomyces capsulatus (strain G186AR / H82 / ATCC MYA-2454 / RMSCC 2432)</name>
    <name type="common">Darling's disease fungus</name>
    <name type="synonym">Histoplasma capsulatum</name>
    <dbReference type="NCBI Taxonomy" id="447093"/>
    <lineage>
        <taxon>Eukaryota</taxon>
        <taxon>Fungi</taxon>
        <taxon>Dikarya</taxon>
        <taxon>Ascomycota</taxon>
        <taxon>Pezizomycotina</taxon>
        <taxon>Eurotiomycetes</taxon>
        <taxon>Eurotiomycetidae</taxon>
        <taxon>Onygenales</taxon>
        <taxon>Ajellomycetaceae</taxon>
        <taxon>Histoplasma</taxon>
    </lineage>
</organism>
<feature type="region of interest" description="Disordered" evidence="1">
    <location>
        <begin position="71"/>
        <end position="115"/>
    </location>
</feature>
<accession>C0P1B0</accession>
<proteinExistence type="predicted"/>
<evidence type="ECO:0000313" key="2">
    <source>
        <dbReference type="EMBL" id="EEH02569.1"/>
    </source>
</evidence>
<sequence>MPGTLLGYVFNKTLSKSIPVYIAESGTGFKRLTGAIDTQVKNLALSKTKAAFEEGKLFTDDDMKAMEQITISSDSDPNAHYSVQGEDAGGSKVKSGHVQEDESKQTVSSHLHSFV</sequence>
<evidence type="ECO:0000313" key="3">
    <source>
        <dbReference type="Proteomes" id="UP000001631"/>
    </source>
</evidence>
<feature type="compositionally biased region" description="Polar residues" evidence="1">
    <location>
        <begin position="105"/>
        <end position="115"/>
    </location>
</feature>
<reference evidence="2" key="1">
    <citation type="submission" date="2009-02" db="EMBL/GenBank/DDBJ databases">
        <title>The Genome Sequence of Ajellomyces capsulatus strain G186AR.</title>
        <authorList>
            <consortium name="The Broad Institute Genome Sequencing Platform"/>
            <person name="Champion M."/>
            <person name="Cuomo C."/>
            <person name="Ma L.-J."/>
            <person name="Henn M.R."/>
            <person name="Sil A."/>
            <person name="Goldman B."/>
            <person name="Young S.K."/>
            <person name="Kodira C.D."/>
            <person name="Zeng Q."/>
            <person name="Koehrsen M."/>
            <person name="Alvarado L."/>
            <person name="Berlin A."/>
            <person name="Borenstein D."/>
            <person name="Chen Z."/>
            <person name="Engels R."/>
            <person name="Freedman E."/>
            <person name="Gellesch M."/>
            <person name="Goldberg J."/>
            <person name="Griggs A."/>
            <person name="Gujja S."/>
            <person name="Heiman D."/>
            <person name="Hepburn T."/>
            <person name="Howarth C."/>
            <person name="Jen D."/>
            <person name="Larson L."/>
            <person name="Lewis B."/>
            <person name="Mehta T."/>
            <person name="Park D."/>
            <person name="Pearson M."/>
            <person name="Roberts A."/>
            <person name="Saif S."/>
            <person name="Shea T."/>
            <person name="Shenoy N."/>
            <person name="Sisk P."/>
            <person name="Stolte C."/>
            <person name="Sykes S."/>
            <person name="Walk T."/>
            <person name="White J."/>
            <person name="Yandava C."/>
            <person name="Klein B."/>
            <person name="McEwen J.G."/>
            <person name="Puccia R."/>
            <person name="Goldman G.H."/>
            <person name="Felipe M.S."/>
            <person name="Nino-Vega G."/>
            <person name="San-Blas G."/>
            <person name="Taylor J."/>
            <person name="Mendoza L."/>
            <person name="Galagan J."/>
            <person name="Nusbaum C."/>
            <person name="Birren B."/>
        </authorList>
    </citation>
    <scope>NUCLEOTIDE SEQUENCE</scope>
    <source>
        <strain evidence="2">G186AR</strain>
    </source>
</reference>
<dbReference type="AlphaFoldDB" id="C0P1B0"/>
<evidence type="ECO:0000256" key="1">
    <source>
        <dbReference type="SAM" id="MobiDB-lite"/>
    </source>
</evidence>